<dbReference type="Pfam" id="PF10074">
    <property type="entry name" value="RovC_DNA-bd"/>
    <property type="match status" value="1"/>
</dbReference>
<evidence type="ECO:0000259" key="1">
    <source>
        <dbReference type="Pfam" id="PF10074"/>
    </source>
</evidence>
<reference evidence="2" key="2">
    <citation type="journal article" date="2018" name="ISME J.">
        <title>A dynamic microbial community with high functional redundancy inhabits the cold, oxic subseafloor aquifer.</title>
        <authorList>
            <person name="Tully B.J."/>
            <person name="Wheat C.G."/>
            <person name="Glazer B.T."/>
            <person name="Huber J.A."/>
        </authorList>
    </citation>
    <scope>NUCLEOTIDE SEQUENCE</scope>
    <source>
        <strain evidence="2">NORP83</strain>
    </source>
</reference>
<comment type="caution">
    <text evidence="2">The sequence shown here is derived from an EMBL/GenBank/DDBJ whole genome shotgun (WGS) entry which is preliminary data.</text>
</comment>
<organism evidence="2">
    <name type="scientific">OCS116 cluster bacterium</name>
    <dbReference type="NCBI Taxonomy" id="2030921"/>
    <lineage>
        <taxon>Bacteria</taxon>
        <taxon>Pseudomonadati</taxon>
        <taxon>Pseudomonadota</taxon>
        <taxon>Alphaproteobacteria</taxon>
        <taxon>OCS116 cluster</taxon>
    </lineage>
</organism>
<reference key="1">
    <citation type="submission" date="2017-08" db="EMBL/GenBank/DDBJ databases">
        <title>A dynamic microbial community with high functional redundancy inhabits the cold, oxic subseafloor aquifer.</title>
        <authorList>
            <person name="Tully B.J."/>
            <person name="Wheat C.G."/>
            <person name="Glazer B.T."/>
            <person name="Huber J.A."/>
        </authorList>
    </citation>
    <scope>NUCLEOTIDE SEQUENCE [LARGE SCALE GENOMIC DNA]</scope>
</reference>
<protein>
    <recommendedName>
        <fullName evidence="1">T6SS Transcription factor RovC-like DNA binding domain-containing protein</fullName>
    </recommendedName>
</protein>
<dbReference type="InterPro" id="IPR018754">
    <property type="entry name" value="RovC-like_DNA-bd"/>
</dbReference>
<dbReference type="EMBL" id="NVUS01000012">
    <property type="protein sequence ID" value="PCJ00335.1"/>
    <property type="molecule type" value="Genomic_DNA"/>
</dbReference>
<evidence type="ECO:0000313" key="2">
    <source>
        <dbReference type="EMBL" id="PCJ00335.1"/>
    </source>
</evidence>
<name>A0A2A4Z019_9PROT</name>
<accession>A0A2A4Z019</accession>
<dbReference type="AlphaFoldDB" id="A0A2A4Z019"/>
<proteinExistence type="predicted"/>
<sequence length="286" mass="33029">MFWMDYIFQNNVCFQLVGSLHCEFFVSDGRLELKISDYYYLKKMPKEAWAWEFTRRNSAYVNAWKKQKNHSLKQKEITILEMKTACKFGLLAFNNPNVNSKNIDVFWSPNSTPNILKCSLIDHSHSECKEGLILADLDLRLTYVQSEDQKSHLLLQDETSSLQLVFDVSLDLDTFFDFEIHLPAIYNRSKQIKSAIKLDQLLSCKKFKNIQGLSDSKSNHYIEVLFAMDLSSIGYSQRDIAKIIFGEHAILYGWEGVSDSTKSKVKRLFSSGRSLIKAGHKTFFGV</sequence>
<gene>
    <name evidence="2" type="ORF">COB13_09955</name>
</gene>
<feature type="domain" description="T6SS Transcription factor RovC-like DNA binding" evidence="1">
    <location>
        <begin position="193"/>
        <end position="281"/>
    </location>
</feature>